<feature type="compositionally biased region" description="Basic and acidic residues" evidence="1">
    <location>
        <begin position="53"/>
        <end position="69"/>
    </location>
</feature>
<comment type="caution">
    <text evidence="2">The sequence shown here is derived from an EMBL/GenBank/DDBJ whole genome shotgun (WGS) entry which is preliminary data.</text>
</comment>
<dbReference type="EMBL" id="JANPWB010000013">
    <property type="protein sequence ID" value="KAJ1107955.1"/>
    <property type="molecule type" value="Genomic_DNA"/>
</dbReference>
<name>A0AAV7MW02_PLEWA</name>
<organism evidence="2 3">
    <name type="scientific">Pleurodeles waltl</name>
    <name type="common">Iberian ribbed newt</name>
    <dbReference type="NCBI Taxonomy" id="8319"/>
    <lineage>
        <taxon>Eukaryota</taxon>
        <taxon>Metazoa</taxon>
        <taxon>Chordata</taxon>
        <taxon>Craniata</taxon>
        <taxon>Vertebrata</taxon>
        <taxon>Euteleostomi</taxon>
        <taxon>Amphibia</taxon>
        <taxon>Batrachia</taxon>
        <taxon>Caudata</taxon>
        <taxon>Salamandroidea</taxon>
        <taxon>Salamandridae</taxon>
        <taxon>Pleurodelinae</taxon>
        <taxon>Pleurodeles</taxon>
    </lineage>
</organism>
<dbReference type="Proteomes" id="UP001066276">
    <property type="component" value="Chromosome 9"/>
</dbReference>
<evidence type="ECO:0000313" key="3">
    <source>
        <dbReference type="Proteomes" id="UP001066276"/>
    </source>
</evidence>
<reference evidence="2" key="1">
    <citation type="journal article" date="2022" name="bioRxiv">
        <title>Sequencing and chromosome-scale assembly of the giantPleurodeles waltlgenome.</title>
        <authorList>
            <person name="Brown T."/>
            <person name="Elewa A."/>
            <person name="Iarovenko S."/>
            <person name="Subramanian E."/>
            <person name="Araus A.J."/>
            <person name="Petzold A."/>
            <person name="Susuki M."/>
            <person name="Suzuki K.-i.T."/>
            <person name="Hayashi T."/>
            <person name="Toyoda A."/>
            <person name="Oliveira C."/>
            <person name="Osipova E."/>
            <person name="Leigh N.D."/>
            <person name="Simon A."/>
            <person name="Yun M.H."/>
        </authorList>
    </citation>
    <scope>NUCLEOTIDE SEQUENCE</scope>
    <source>
        <strain evidence="2">20211129_DDA</strain>
        <tissue evidence="2">Liver</tissue>
    </source>
</reference>
<sequence length="133" mass="14965">MTKRERKRNRKDRKRIKLARLPKDVIYDGTKLLTLVGMPQIKADTGYHSSRGIQDHEQESIPGRRDAGRPRILVTAPRNSNDDAAVTTVVEGLNTTPPINVQEQRCDGSCTTGDSKVLQRIKSRPLLKGHNQK</sequence>
<feature type="region of interest" description="Disordered" evidence="1">
    <location>
        <begin position="46"/>
        <end position="69"/>
    </location>
</feature>
<proteinExistence type="predicted"/>
<evidence type="ECO:0000256" key="1">
    <source>
        <dbReference type="SAM" id="MobiDB-lite"/>
    </source>
</evidence>
<dbReference type="AlphaFoldDB" id="A0AAV7MW02"/>
<feature type="compositionally biased region" description="Basic residues" evidence="1">
    <location>
        <begin position="119"/>
        <end position="133"/>
    </location>
</feature>
<gene>
    <name evidence="2" type="ORF">NDU88_005340</name>
</gene>
<feature type="compositionally biased region" description="Polar residues" evidence="1">
    <location>
        <begin position="104"/>
        <end position="114"/>
    </location>
</feature>
<protein>
    <submittedName>
        <fullName evidence="2">Uncharacterized protein</fullName>
    </submittedName>
</protein>
<feature type="region of interest" description="Disordered" evidence="1">
    <location>
        <begin position="104"/>
        <end position="133"/>
    </location>
</feature>
<evidence type="ECO:0000313" key="2">
    <source>
        <dbReference type="EMBL" id="KAJ1107955.1"/>
    </source>
</evidence>
<keyword evidence="3" id="KW-1185">Reference proteome</keyword>
<accession>A0AAV7MW02</accession>